<evidence type="ECO:0000313" key="2">
    <source>
        <dbReference type="EMBL" id="EJK75965.1"/>
    </source>
</evidence>
<dbReference type="OrthoDB" id="41048at2759"/>
<organism evidence="2 3">
    <name type="scientific">Thalassiosira oceanica</name>
    <name type="common">Marine diatom</name>
    <dbReference type="NCBI Taxonomy" id="159749"/>
    <lineage>
        <taxon>Eukaryota</taxon>
        <taxon>Sar</taxon>
        <taxon>Stramenopiles</taxon>
        <taxon>Ochrophyta</taxon>
        <taxon>Bacillariophyta</taxon>
        <taxon>Coscinodiscophyceae</taxon>
        <taxon>Thalassiosirophycidae</taxon>
        <taxon>Thalassiosirales</taxon>
        <taxon>Thalassiosiraceae</taxon>
        <taxon>Thalassiosira</taxon>
    </lineage>
</organism>
<dbReference type="AlphaFoldDB" id="K0TEX2"/>
<dbReference type="EMBL" id="AGNL01002630">
    <property type="protein sequence ID" value="EJK75965.1"/>
    <property type="molecule type" value="Genomic_DNA"/>
</dbReference>
<proteinExistence type="predicted"/>
<dbReference type="OMA" id="IRMASAC"/>
<dbReference type="eggNOG" id="ENOG502SNIZ">
    <property type="taxonomic scope" value="Eukaryota"/>
</dbReference>
<evidence type="ECO:0000256" key="1">
    <source>
        <dbReference type="SAM" id="MobiDB-lite"/>
    </source>
</evidence>
<feature type="region of interest" description="Disordered" evidence="1">
    <location>
        <begin position="1"/>
        <end position="32"/>
    </location>
</feature>
<protein>
    <submittedName>
        <fullName evidence="2">Uncharacterized protein</fullName>
    </submittedName>
</protein>
<keyword evidence="3" id="KW-1185">Reference proteome</keyword>
<dbReference type="Proteomes" id="UP000266841">
    <property type="component" value="Unassembled WGS sequence"/>
</dbReference>
<evidence type="ECO:0000313" key="3">
    <source>
        <dbReference type="Proteomes" id="UP000266841"/>
    </source>
</evidence>
<sequence length="1266" mass="137962">MAASNAADDDWAPSPIGGGRAGGNGSSAGPGVVVSSDFWDDFDDDESLFFVTHTPANSPPGKIFDSVAVPPTAQKNDNDYGMVAMSYEDARVPSAAVSGKNGWPASTLISESTFDLGDISDDLETREIEKHLVYLRDESSSYKIVAKTCLVVVQTVVDKFPASTMQYQASLDSLHIESSSILHIQRFHSLVSHILSSLKICLSTHSVSACRVLAAKCLATVARSSYTRLHFNEKIFSVRLPSSTGTRMKDECGNGTAHALVIAALNQNESVSCAALESLGRLTMDIQWDSLAAETRCIAQCCMSRSSMSERGSRQKWKINQAFVTKEMQSKVWENILFPRMQALLQRTHTSDYQLALAIPVIAAAFVHALVEGPETKPSRRYIQTSRTSNAKRGWRETDTEGLVSDFVLGVLLQESTEKGLQIAMALACLRLSAALPSAIWMVPACRHAAIILHKHIDEDLSALKCSESITVGDATDNIANTVALLLISLRGIPMNERAPGISSALRATMIFVPQEIPNAINNSEETKPGRTGLLTEIAVLILLDDESMLARVEEPSDSSSAPSELLLAVLQSVPQELPQSSMDELMWVFCSVALQLRRRSEALPTRTSSSRTYSLLMLEYFASSYHKAASNIRSPFKAQSQLVYNRLLIFTLRDCNVFPPASLSISDKMCEDESDGTDTVIGGPGNRSSTLSPLVSRLMKKLMSLQESPVVSITQTDRHNIESSFIQTQFAATLVDSWIGKCISNHDRRLSNADENQGTLALITLVQSTLSNLFICHSHIGCDDPATVDFVARLVQVLLGCIETVVYISECLNCVEGNGSQNLQIIPVASQILQELGSDKGDGGQGSLLRHRVGIDATNAMSRLNVWVSNQQSLSHIEDIASAVQVSPLIKRMELNGLASIVNKSTEVRSALFRHHARLTSQDRISLALSAFAKNPGARLLCPRNPLRLPNLISHSREGFTLKLPEGRGDQYHVTTLTSCSDPVVLTVAHELHDTEMSDLSDASLLVVTLRLHNATPVAVKNIRLGINISQDTTSCFTSATYKHEIAGGDHVTWEVVLSCWEIGNLKLQAFVTFMDVQIESCTSKWVSLAEGEHVLSDDYDDDHDESADVSIKCRPTIISTIDSLRPCPILFVEGDQESGDADAFASLWKQLNCERVFTLVTHDESIGSNLGWVTLQDGTTGGAVMAPGGKRLLFNLTRDARAECLLCMAIRSNSSSLLDSLSGTESSLVRILFGDSLRLVKEDFGAQKIPLGHDFPSITMRQTT</sequence>
<feature type="compositionally biased region" description="Gly residues" evidence="1">
    <location>
        <begin position="16"/>
        <end position="28"/>
    </location>
</feature>
<comment type="caution">
    <text evidence="2">The sequence shown here is derived from an EMBL/GenBank/DDBJ whole genome shotgun (WGS) entry which is preliminary data.</text>
</comment>
<name>K0TEX2_THAOC</name>
<reference evidence="2 3" key="1">
    <citation type="journal article" date="2012" name="Genome Biol.">
        <title>Genome and low-iron response of an oceanic diatom adapted to chronic iron limitation.</title>
        <authorList>
            <person name="Lommer M."/>
            <person name="Specht M."/>
            <person name="Roy A.S."/>
            <person name="Kraemer L."/>
            <person name="Andreson R."/>
            <person name="Gutowska M.A."/>
            <person name="Wolf J."/>
            <person name="Bergner S.V."/>
            <person name="Schilhabel M.B."/>
            <person name="Klostermeier U.C."/>
            <person name="Beiko R.G."/>
            <person name="Rosenstiel P."/>
            <person name="Hippler M."/>
            <person name="Laroche J."/>
        </authorList>
    </citation>
    <scope>NUCLEOTIDE SEQUENCE [LARGE SCALE GENOMIC DNA]</scope>
    <source>
        <strain evidence="2 3">CCMP1005</strain>
    </source>
</reference>
<accession>K0TEX2</accession>
<gene>
    <name evidence="2" type="ORF">THAOC_02294</name>
</gene>